<accession>A0ABT2I2C7</accession>
<evidence type="ECO:0000313" key="9">
    <source>
        <dbReference type="Proteomes" id="UP001165583"/>
    </source>
</evidence>
<dbReference type="EMBL" id="JANZXA010000002">
    <property type="protein sequence ID" value="MCT2398961.1"/>
    <property type="molecule type" value="Genomic_DNA"/>
</dbReference>
<feature type="transmembrane region" description="Helical" evidence="6">
    <location>
        <begin position="204"/>
        <end position="224"/>
    </location>
</feature>
<dbReference type="Pfam" id="PF01292">
    <property type="entry name" value="Ni_hydr_CYTB"/>
    <property type="match status" value="1"/>
</dbReference>
<keyword evidence="5 6" id="KW-0472">Membrane</keyword>
<organism evidence="8 9">
    <name type="scientific">Novosphingobium mangrovi</name>
    <name type="common">ex Huang et al. 2023</name>
    <dbReference type="NCBI Taxonomy" id="2976432"/>
    <lineage>
        <taxon>Bacteria</taxon>
        <taxon>Pseudomonadati</taxon>
        <taxon>Pseudomonadota</taxon>
        <taxon>Alphaproteobacteria</taxon>
        <taxon>Sphingomonadales</taxon>
        <taxon>Sphingomonadaceae</taxon>
        <taxon>Novosphingobium</taxon>
    </lineage>
</organism>
<evidence type="ECO:0000256" key="5">
    <source>
        <dbReference type="ARBA" id="ARBA00023136"/>
    </source>
</evidence>
<proteinExistence type="predicted"/>
<dbReference type="PANTHER" id="PTHR30485:SF2">
    <property type="entry name" value="BLL0597 PROTEIN"/>
    <property type="match status" value="1"/>
</dbReference>
<protein>
    <submittedName>
        <fullName evidence="8">Cytochrome b/b6 domain-containing protein</fullName>
    </submittedName>
</protein>
<dbReference type="Proteomes" id="UP001165583">
    <property type="component" value="Unassembled WGS sequence"/>
</dbReference>
<keyword evidence="2" id="KW-1003">Cell membrane</keyword>
<evidence type="ECO:0000256" key="4">
    <source>
        <dbReference type="ARBA" id="ARBA00022989"/>
    </source>
</evidence>
<feature type="transmembrane region" description="Helical" evidence="6">
    <location>
        <begin position="101"/>
        <end position="124"/>
    </location>
</feature>
<evidence type="ECO:0000256" key="2">
    <source>
        <dbReference type="ARBA" id="ARBA00022475"/>
    </source>
</evidence>
<dbReference type="InterPro" id="IPR016174">
    <property type="entry name" value="Di-haem_cyt_TM"/>
</dbReference>
<evidence type="ECO:0000256" key="6">
    <source>
        <dbReference type="SAM" id="Phobius"/>
    </source>
</evidence>
<name>A0ABT2I2C7_9SPHN</name>
<dbReference type="PANTHER" id="PTHR30485">
    <property type="entry name" value="NI/FE-HYDROGENASE 1 B-TYPE CYTOCHROME SUBUNIT"/>
    <property type="match status" value="1"/>
</dbReference>
<sequence>MTESPIAGSTRVWDLPVRLFHWLLVPLIAFSWWSGEEHYMDWHRLSGYAILALLVFRIWWGFAGSRTARFGQFVRSPGTVLAYAKTLGSRSAHAADGHNPLGGWSVIAMLAVLVTMVVAGLFAVDVDGFESGPLADYVTFDQGRAAAEFHETVFNAIVALVALHVAAIVFYLGFKRLNLVRPMITGRRARAAGEAAADVRWSPLLALVGLVLAGAIAWAVSTGFRF</sequence>
<evidence type="ECO:0000313" key="8">
    <source>
        <dbReference type="EMBL" id="MCT2398961.1"/>
    </source>
</evidence>
<feature type="transmembrane region" description="Helical" evidence="6">
    <location>
        <begin position="153"/>
        <end position="174"/>
    </location>
</feature>
<dbReference type="InterPro" id="IPR051542">
    <property type="entry name" value="Hydrogenase_cytochrome"/>
</dbReference>
<dbReference type="RefSeq" id="WP_260044596.1">
    <property type="nucleotide sequence ID" value="NZ_JANZXA010000002.1"/>
</dbReference>
<dbReference type="InterPro" id="IPR011577">
    <property type="entry name" value="Cyt_b561_bac/Ni-Hgenase"/>
</dbReference>
<keyword evidence="9" id="KW-1185">Reference proteome</keyword>
<feature type="transmembrane region" description="Helical" evidence="6">
    <location>
        <begin position="45"/>
        <end position="63"/>
    </location>
</feature>
<comment type="subcellular location">
    <subcellularLocation>
        <location evidence="1">Cell membrane</location>
        <topology evidence="1">Multi-pass membrane protein</topology>
    </subcellularLocation>
</comment>
<reference evidence="8" key="1">
    <citation type="submission" date="2022-09" db="EMBL/GenBank/DDBJ databases">
        <title>Novosphingobium sp. Nov., a polycyclic aromatic hydrocarbon-degrading bacterium isolated form mangrove sediments in HongKong.</title>
        <authorList>
            <person name="Hu Z."/>
        </authorList>
    </citation>
    <scope>NUCLEOTIDE SEQUENCE</scope>
    <source>
        <strain evidence="8">HK4-1</strain>
    </source>
</reference>
<gene>
    <name evidence="8" type="ORF">NZK81_05340</name>
</gene>
<comment type="caution">
    <text evidence="8">The sequence shown here is derived from an EMBL/GenBank/DDBJ whole genome shotgun (WGS) entry which is preliminary data.</text>
</comment>
<keyword evidence="3 6" id="KW-0812">Transmembrane</keyword>
<evidence type="ECO:0000256" key="1">
    <source>
        <dbReference type="ARBA" id="ARBA00004651"/>
    </source>
</evidence>
<keyword evidence="4 6" id="KW-1133">Transmembrane helix</keyword>
<evidence type="ECO:0000256" key="3">
    <source>
        <dbReference type="ARBA" id="ARBA00022692"/>
    </source>
</evidence>
<feature type="domain" description="Cytochrome b561 bacterial/Ni-hydrogenase" evidence="7">
    <location>
        <begin position="12"/>
        <end position="186"/>
    </location>
</feature>
<dbReference type="SUPFAM" id="SSF81342">
    <property type="entry name" value="Transmembrane di-heme cytochromes"/>
    <property type="match status" value="1"/>
</dbReference>
<evidence type="ECO:0000259" key="7">
    <source>
        <dbReference type="Pfam" id="PF01292"/>
    </source>
</evidence>
<feature type="transmembrane region" description="Helical" evidence="6">
    <location>
        <begin position="12"/>
        <end position="33"/>
    </location>
</feature>
<dbReference type="Gene3D" id="1.20.950.20">
    <property type="entry name" value="Transmembrane di-heme cytochromes, Chain C"/>
    <property type="match status" value="1"/>
</dbReference>